<dbReference type="CDD" id="cd04301">
    <property type="entry name" value="NAT_SF"/>
    <property type="match status" value="1"/>
</dbReference>
<evidence type="ECO:0000259" key="1">
    <source>
        <dbReference type="PROSITE" id="PS51186"/>
    </source>
</evidence>
<organism evidence="2 3">
    <name type="scientific">Rhizoctonia solani</name>
    <dbReference type="NCBI Taxonomy" id="456999"/>
    <lineage>
        <taxon>Eukaryota</taxon>
        <taxon>Fungi</taxon>
        <taxon>Dikarya</taxon>
        <taxon>Basidiomycota</taxon>
        <taxon>Agaricomycotina</taxon>
        <taxon>Agaricomycetes</taxon>
        <taxon>Cantharellales</taxon>
        <taxon>Ceratobasidiaceae</taxon>
        <taxon>Rhizoctonia</taxon>
    </lineage>
</organism>
<dbReference type="SUPFAM" id="SSF55729">
    <property type="entry name" value="Acyl-CoA N-acyltransferases (Nat)"/>
    <property type="match status" value="1"/>
</dbReference>
<proteinExistence type="predicted"/>
<reference evidence="2" key="1">
    <citation type="submission" date="2021-01" db="EMBL/GenBank/DDBJ databases">
        <authorList>
            <person name="Kaushik A."/>
        </authorList>
    </citation>
    <scope>NUCLEOTIDE SEQUENCE</scope>
    <source>
        <strain evidence="2">AG3-T5</strain>
    </source>
</reference>
<dbReference type="Pfam" id="PF00583">
    <property type="entry name" value="Acetyltransf_1"/>
    <property type="match status" value="1"/>
</dbReference>
<sequence>MLRPAAFDYLSVLREIRHATQSSLAKAGSLQVLGNVEDVDDYLLYSSDIFGNSLLGICRLSSHIPVHVQPCFLARPDLYLSSLIIHPRFQSLGLGRQMMKALQSLGKAMALDVWVENERLRRWYEELGWRFVVTVEETMEIRRMVQPFTSGHSHE</sequence>
<accession>A0A8H2WQG5</accession>
<comment type="caution">
    <text evidence="2">The sequence shown here is derived from an EMBL/GenBank/DDBJ whole genome shotgun (WGS) entry which is preliminary data.</text>
</comment>
<dbReference type="InterPro" id="IPR016181">
    <property type="entry name" value="Acyl_CoA_acyltransferase"/>
</dbReference>
<name>A0A8H2WQG5_9AGAM</name>
<evidence type="ECO:0000313" key="3">
    <source>
        <dbReference type="Proteomes" id="UP000663841"/>
    </source>
</evidence>
<dbReference type="AlphaFoldDB" id="A0A8H2WQG5"/>
<dbReference type="PROSITE" id="PS51186">
    <property type="entry name" value="GNAT"/>
    <property type="match status" value="1"/>
</dbReference>
<dbReference type="EMBL" id="CAJMWW010000004">
    <property type="protein sequence ID" value="CAE6395941.1"/>
    <property type="molecule type" value="Genomic_DNA"/>
</dbReference>
<gene>
    <name evidence="2" type="ORF">RDB_LOCUS1926</name>
</gene>
<dbReference type="GO" id="GO:0016747">
    <property type="term" value="F:acyltransferase activity, transferring groups other than amino-acyl groups"/>
    <property type="evidence" value="ECO:0007669"/>
    <property type="project" value="InterPro"/>
</dbReference>
<protein>
    <recommendedName>
        <fullName evidence="1">N-acetyltransferase domain-containing protein</fullName>
    </recommendedName>
</protein>
<evidence type="ECO:0000313" key="2">
    <source>
        <dbReference type="EMBL" id="CAE6395941.1"/>
    </source>
</evidence>
<dbReference type="Proteomes" id="UP000663841">
    <property type="component" value="Unassembled WGS sequence"/>
</dbReference>
<dbReference type="InterPro" id="IPR000182">
    <property type="entry name" value="GNAT_dom"/>
</dbReference>
<feature type="domain" description="N-acetyltransferase" evidence="1">
    <location>
        <begin position="14"/>
        <end position="149"/>
    </location>
</feature>
<dbReference type="Gene3D" id="3.40.630.30">
    <property type="match status" value="1"/>
</dbReference>